<feature type="domain" description="Helicase C-terminal" evidence="13">
    <location>
        <begin position="247"/>
        <end position="387"/>
    </location>
</feature>
<dbReference type="RefSeq" id="XP_001880818.1">
    <property type="nucleotide sequence ID" value="XM_001880783.1"/>
</dbReference>
<keyword evidence="6 10" id="KW-0067">ATP-binding</keyword>
<evidence type="ECO:0000256" key="7">
    <source>
        <dbReference type="ARBA" id="ARBA00022884"/>
    </source>
</evidence>
<dbReference type="GeneID" id="6076353"/>
<dbReference type="GO" id="GO:0016787">
    <property type="term" value="F:hydrolase activity"/>
    <property type="evidence" value="ECO:0007669"/>
    <property type="project" value="UniProtKB-KW"/>
</dbReference>
<comment type="similarity">
    <text evidence="10">Belongs to the DEAD box helicase family.</text>
</comment>
<dbReference type="InterPro" id="IPR011545">
    <property type="entry name" value="DEAD/DEAH_box_helicase_dom"/>
</dbReference>
<evidence type="ECO:0000256" key="8">
    <source>
        <dbReference type="ARBA" id="ARBA00023242"/>
    </source>
</evidence>
<protein>
    <submittedName>
        <fullName evidence="15">Predicted protein</fullName>
    </submittedName>
</protein>
<name>B0D9K0_LACBS</name>
<dbReference type="KEGG" id="lbc:LACBIDRAFT_319888"/>
<dbReference type="GO" id="GO:0042254">
    <property type="term" value="P:ribosome biogenesis"/>
    <property type="evidence" value="ECO:0007669"/>
    <property type="project" value="UniProtKB-KW"/>
</dbReference>
<dbReference type="PANTHER" id="PTHR47959">
    <property type="entry name" value="ATP-DEPENDENT RNA HELICASE RHLE-RELATED"/>
    <property type="match status" value="1"/>
</dbReference>
<evidence type="ECO:0000256" key="11">
    <source>
        <dbReference type="SAM" id="MobiDB-lite"/>
    </source>
</evidence>
<comment type="subcellular location">
    <subcellularLocation>
        <location evidence="1">Nucleus</location>
    </subcellularLocation>
</comment>
<dbReference type="Gene3D" id="3.40.50.300">
    <property type="entry name" value="P-loop containing nucleotide triphosphate hydrolases"/>
    <property type="match status" value="2"/>
</dbReference>
<dbReference type="InterPro" id="IPR014001">
    <property type="entry name" value="Helicase_ATP-bd"/>
</dbReference>
<feature type="short sequence motif" description="Q motif" evidence="9">
    <location>
        <begin position="4"/>
        <end position="32"/>
    </location>
</feature>
<gene>
    <name evidence="15" type="ORF">LACBIDRAFT_319888</name>
</gene>
<keyword evidence="8" id="KW-0539">Nucleus</keyword>
<dbReference type="GO" id="GO:0005829">
    <property type="term" value="C:cytosol"/>
    <property type="evidence" value="ECO:0007669"/>
    <property type="project" value="TreeGrafter"/>
</dbReference>
<dbReference type="InterPro" id="IPR050079">
    <property type="entry name" value="DEAD_box_RNA_helicase"/>
</dbReference>
<dbReference type="GO" id="GO:0005634">
    <property type="term" value="C:nucleus"/>
    <property type="evidence" value="ECO:0007669"/>
    <property type="project" value="UniProtKB-SubCell"/>
</dbReference>
<dbReference type="Pfam" id="PF00270">
    <property type="entry name" value="DEAD"/>
    <property type="match status" value="1"/>
</dbReference>
<keyword evidence="3 10" id="KW-0547">Nucleotide-binding</keyword>
<dbReference type="Pfam" id="PF00271">
    <property type="entry name" value="Helicase_C"/>
    <property type="match status" value="1"/>
</dbReference>
<evidence type="ECO:0000256" key="1">
    <source>
        <dbReference type="ARBA" id="ARBA00004123"/>
    </source>
</evidence>
<dbReference type="OrthoDB" id="10261904at2759"/>
<dbReference type="HOGENOM" id="CLU_003041_1_1_1"/>
<dbReference type="PROSITE" id="PS51195">
    <property type="entry name" value="Q_MOTIF"/>
    <property type="match status" value="1"/>
</dbReference>
<dbReference type="GO" id="GO:0010467">
    <property type="term" value="P:gene expression"/>
    <property type="evidence" value="ECO:0007669"/>
    <property type="project" value="UniProtKB-ARBA"/>
</dbReference>
<dbReference type="GO" id="GO:0003724">
    <property type="term" value="F:RNA helicase activity"/>
    <property type="evidence" value="ECO:0007669"/>
    <property type="project" value="InterPro"/>
</dbReference>
<dbReference type="PROSITE" id="PS00039">
    <property type="entry name" value="DEAD_ATP_HELICASE"/>
    <property type="match status" value="1"/>
</dbReference>
<evidence type="ECO:0000259" key="12">
    <source>
        <dbReference type="PROSITE" id="PS51192"/>
    </source>
</evidence>
<dbReference type="STRING" id="486041.B0D9K0"/>
<keyword evidence="7" id="KW-0694">RNA-binding</keyword>
<feature type="domain" description="Helicase ATP-binding" evidence="12">
    <location>
        <begin position="43"/>
        <end position="215"/>
    </location>
</feature>
<evidence type="ECO:0000256" key="6">
    <source>
        <dbReference type="ARBA" id="ARBA00022840"/>
    </source>
</evidence>
<dbReference type="InterPro" id="IPR000629">
    <property type="entry name" value="RNA-helicase_DEAD-box_CS"/>
</dbReference>
<dbReference type="CDD" id="cd18787">
    <property type="entry name" value="SF2_C_DEAD"/>
    <property type="match status" value="1"/>
</dbReference>
<dbReference type="AlphaFoldDB" id="B0D9K0"/>
<proteinExistence type="inferred from homology"/>
<dbReference type="PANTHER" id="PTHR47959:SF24">
    <property type="entry name" value="ATP-DEPENDENT RNA HELICASE"/>
    <property type="match status" value="1"/>
</dbReference>
<dbReference type="InterPro" id="IPR001650">
    <property type="entry name" value="Helicase_C-like"/>
</dbReference>
<evidence type="ECO:0000256" key="4">
    <source>
        <dbReference type="ARBA" id="ARBA00022801"/>
    </source>
</evidence>
<evidence type="ECO:0000256" key="2">
    <source>
        <dbReference type="ARBA" id="ARBA00022517"/>
    </source>
</evidence>
<evidence type="ECO:0000259" key="13">
    <source>
        <dbReference type="PROSITE" id="PS51194"/>
    </source>
</evidence>
<dbReference type="SMART" id="SM00490">
    <property type="entry name" value="HELICc"/>
    <property type="match status" value="1"/>
</dbReference>
<evidence type="ECO:0000256" key="3">
    <source>
        <dbReference type="ARBA" id="ARBA00022741"/>
    </source>
</evidence>
<evidence type="ECO:0000256" key="9">
    <source>
        <dbReference type="PROSITE-ProRule" id="PRU00552"/>
    </source>
</evidence>
<evidence type="ECO:0000313" key="16">
    <source>
        <dbReference type="Proteomes" id="UP000001194"/>
    </source>
</evidence>
<evidence type="ECO:0000256" key="10">
    <source>
        <dbReference type="RuleBase" id="RU000492"/>
    </source>
</evidence>
<keyword evidence="2" id="KW-0690">Ribosome biogenesis</keyword>
<keyword evidence="4 10" id="KW-0378">Hydrolase</keyword>
<dbReference type="InterPro" id="IPR027417">
    <property type="entry name" value="P-loop_NTPase"/>
</dbReference>
<keyword evidence="16" id="KW-1185">Reference proteome</keyword>
<dbReference type="SUPFAM" id="SSF52540">
    <property type="entry name" value="P-loop containing nucleoside triphosphate hydrolases"/>
    <property type="match status" value="1"/>
</dbReference>
<feature type="domain" description="DEAD-box RNA helicase Q" evidence="14">
    <location>
        <begin position="4"/>
        <end position="32"/>
    </location>
</feature>
<dbReference type="Proteomes" id="UP000001194">
    <property type="component" value="Unassembled WGS sequence"/>
</dbReference>
<evidence type="ECO:0000313" key="15">
    <source>
        <dbReference type="EMBL" id="EDR08593.1"/>
    </source>
</evidence>
<feature type="region of interest" description="Disordered" evidence="11">
    <location>
        <begin position="405"/>
        <end position="449"/>
    </location>
</feature>
<sequence length="449" mass="49858">METKTFAELGICAPLLQALEELKHTTPTEIQTGCIPQAIAGRDVIGSVWKLVIGIAPTGSGKTLAFAIPILHRLWDNPQGYFACVLSPTRELAYQISAQFEALGAAMGVRSVVIVGGDDDRVQQAVQLAQKPHIIVATPGRLHDHLNFHTTQPIIHLGLQVLDEADRLLDLDFQREITEIMQSIPKERCTYLFSATMTANVSKLQRASLSDPVRVDASLFRYTTVSTLLQHYLLCPLVEKEVTLVYLINSLAQNLIIVFVRTVADAKCLSIILRSLGFEAVPLHGELTQSQRLGVFTRFKSGKSRILVATDVASRGLDVPNVDVVINYDVPTHSKDYIHRVGRTARAGRAGKSILMVTQYDAELMLRLEKVLNRKLDLYPTDLQEIALLKERVVEAGRLARNQLNEESKARGGGKKRRYKLSGGDDRDRDDDVVEAGMPTLSHKKKRRT</sequence>
<dbReference type="InterPro" id="IPR014014">
    <property type="entry name" value="RNA_helicase_DEAD_Q_motif"/>
</dbReference>
<reference evidence="15 16" key="1">
    <citation type="journal article" date="2008" name="Nature">
        <title>The genome of Laccaria bicolor provides insights into mycorrhizal symbiosis.</title>
        <authorList>
            <person name="Martin F."/>
            <person name="Aerts A."/>
            <person name="Ahren D."/>
            <person name="Brun A."/>
            <person name="Danchin E.G.J."/>
            <person name="Duchaussoy F."/>
            <person name="Gibon J."/>
            <person name="Kohler A."/>
            <person name="Lindquist E."/>
            <person name="Pereda V."/>
            <person name="Salamov A."/>
            <person name="Shapiro H.J."/>
            <person name="Wuyts J."/>
            <person name="Blaudez D."/>
            <person name="Buee M."/>
            <person name="Brokstein P."/>
            <person name="Canbaeck B."/>
            <person name="Cohen D."/>
            <person name="Courty P.E."/>
            <person name="Coutinho P.M."/>
            <person name="Delaruelle C."/>
            <person name="Detter J.C."/>
            <person name="Deveau A."/>
            <person name="DiFazio S."/>
            <person name="Duplessis S."/>
            <person name="Fraissinet-Tachet L."/>
            <person name="Lucic E."/>
            <person name="Frey-Klett P."/>
            <person name="Fourrey C."/>
            <person name="Feussner I."/>
            <person name="Gay G."/>
            <person name="Grimwood J."/>
            <person name="Hoegger P.J."/>
            <person name="Jain P."/>
            <person name="Kilaru S."/>
            <person name="Labbe J."/>
            <person name="Lin Y.C."/>
            <person name="Legue V."/>
            <person name="Le Tacon F."/>
            <person name="Marmeisse R."/>
            <person name="Melayah D."/>
            <person name="Montanini B."/>
            <person name="Muratet M."/>
            <person name="Nehls U."/>
            <person name="Niculita-Hirzel H."/>
            <person name="Oudot-Le Secq M.P."/>
            <person name="Peter M."/>
            <person name="Quesneville H."/>
            <person name="Rajashekar B."/>
            <person name="Reich M."/>
            <person name="Rouhier N."/>
            <person name="Schmutz J."/>
            <person name="Yin T."/>
            <person name="Chalot M."/>
            <person name="Henrissat B."/>
            <person name="Kuees U."/>
            <person name="Lucas S."/>
            <person name="Van de Peer Y."/>
            <person name="Podila G.K."/>
            <person name="Polle A."/>
            <person name="Pukkila P.J."/>
            <person name="Richardson P.M."/>
            <person name="Rouze P."/>
            <person name="Sanders I.R."/>
            <person name="Stajich J.E."/>
            <person name="Tunlid A."/>
            <person name="Tuskan G."/>
            <person name="Grigoriev I.V."/>
        </authorList>
    </citation>
    <scope>NUCLEOTIDE SEQUENCE [LARGE SCALE GENOMIC DNA]</scope>
    <source>
        <strain evidence="16">S238N-H82 / ATCC MYA-4686</strain>
    </source>
</reference>
<evidence type="ECO:0000259" key="14">
    <source>
        <dbReference type="PROSITE" id="PS51195"/>
    </source>
</evidence>
<keyword evidence="5 10" id="KW-0347">Helicase</keyword>
<accession>B0D9K0</accession>
<dbReference type="SMART" id="SM00487">
    <property type="entry name" value="DEXDc"/>
    <property type="match status" value="1"/>
</dbReference>
<dbReference type="PROSITE" id="PS51194">
    <property type="entry name" value="HELICASE_CTER"/>
    <property type="match status" value="1"/>
</dbReference>
<organism evidence="16">
    <name type="scientific">Laccaria bicolor (strain S238N-H82 / ATCC MYA-4686)</name>
    <name type="common">Bicoloured deceiver</name>
    <name type="synonym">Laccaria laccata var. bicolor</name>
    <dbReference type="NCBI Taxonomy" id="486041"/>
    <lineage>
        <taxon>Eukaryota</taxon>
        <taxon>Fungi</taxon>
        <taxon>Dikarya</taxon>
        <taxon>Basidiomycota</taxon>
        <taxon>Agaricomycotina</taxon>
        <taxon>Agaricomycetes</taxon>
        <taxon>Agaricomycetidae</taxon>
        <taxon>Agaricales</taxon>
        <taxon>Agaricineae</taxon>
        <taxon>Hydnangiaceae</taxon>
        <taxon>Laccaria</taxon>
    </lineage>
</organism>
<evidence type="ECO:0000256" key="5">
    <source>
        <dbReference type="ARBA" id="ARBA00022806"/>
    </source>
</evidence>
<dbReference type="PROSITE" id="PS51192">
    <property type="entry name" value="HELICASE_ATP_BIND_1"/>
    <property type="match status" value="1"/>
</dbReference>
<dbReference type="EMBL" id="DS547101">
    <property type="protein sequence ID" value="EDR08593.1"/>
    <property type="molecule type" value="Genomic_DNA"/>
</dbReference>
<dbReference type="GO" id="GO:0003723">
    <property type="term" value="F:RNA binding"/>
    <property type="evidence" value="ECO:0007669"/>
    <property type="project" value="UniProtKB-KW"/>
</dbReference>
<dbReference type="GO" id="GO:0005524">
    <property type="term" value="F:ATP binding"/>
    <property type="evidence" value="ECO:0007669"/>
    <property type="project" value="UniProtKB-KW"/>
</dbReference>
<dbReference type="InParanoid" id="B0D9K0"/>